<proteinExistence type="predicted"/>
<dbReference type="Proteomes" id="UP000276133">
    <property type="component" value="Unassembled WGS sequence"/>
</dbReference>
<dbReference type="AlphaFoldDB" id="A0A3M7Q260"/>
<dbReference type="EMBL" id="REGN01007877">
    <property type="protein sequence ID" value="RNA05041.1"/>
    <property type="molecule type" value="Genomic_DNA"/>
</dbReference>
<evidence type="ECO:0000313" key="2">
    <source>
        <dbReference type="EMBL" id="RNA05041.1"/>
    </source>
</evidence>
<protein>
    <submittedName>
        <fullName evidence="2">Uncharacterized protein</fullName>
    </submittedName>
</protein>
<keyword evidence="1" id="KW-1133">Transmembrane helix</keyword>
<organism evidence="2 3">
    <name type="scientific">Brachionus plicatilis</name>
    <name type="common">Marine rotifer</name>
    <name type="synonym">Brachionus muelleri</name>
    <dbReference type="NCBI Taxonomy" id="10195"/>
    <lineage>
        <taxon>Eukaryota</taxon>
        <taxon>Metazoa</taxon>
        <taxon>Spiralia</taxon>
        <taxon>Gnathifera</taxon>
        <taxon>Rotifera</taxon>
        <taxon>Eurotatoria</taxon>
        <taxon>Monogononta</taxon>
        <taxon>Pseudotrocha</taxon>
        <taxon>Ploima</taxon>
        <taxon>Brachionidae</taxon>
        <taxon>Brachionus</taxon>
    </lineage>
</organism>
<reference evidence="2 3" key="1">
    <citation type="journal article" date="2018" name="Sci. Rep.">
        <title>Genomic signatures of local adaptation to the degree of environmental predictability in rotifers.</title>
        <authorList>
            <person name="Franch-Gras L."/>
            <person name="Hahn C."/>
            <person name="Garcia-Roger E.M."/>
            <person name="Carmona M.J."/>
            <person name="Serra M."/>
            <person name="Gomez A."/>
        </authorList>
    </citation>
    <scope>NUCLEOTIDE SEQUENCE [LARGE SCALE GENOMIC DNA]</scope>
    <source>
        <strain evidence="2">HYR1</strain>
    </source>
</reference>
<comment type="caution">
    <text evidence="2">The sequence shown here is derived from an EMBL/GenBank/DDBJ whole genome shotgun (WGS) entry which is preliminary data.</text>
</comment>
<feature type="transmembrane region" description="Helical" evidence="1">
    <location>
        <begin position="133"/>
        <end position="153"/>
    </location>
</feature>
<evidence type="ECO:0000256" key="1">
    <source>
        <dbReference type="SAM" id="Phobius"/>
    </source>
</evidence>
<gene>
    <name evidence="2" type="ORF">BpHYR1_046768</name>
</gene>
<accession>A0A3M7Q260</accession>
<keyword evidence="1" id="KW-0812">Transmembrane</keyword>
<name>A0A3M7Q260_BRAPC</name>
<keyword evidence="1" id="KW-0472">Membrane</keyword>
<sequence length="226" mass="26016">MSESRGRIWFDSQHFFIQLKSDWSSPKFMGNSVASMSLDGTTNAPFWIRIFSIDSRSSRSKPSCISFRCSLLLLLDKELGCLIGVFVWKGLVVGSTGGFTSAASIFKYCDRQSFKSESNILINFSIENKITSFITWICFTFFGSFNLSLFMFIHCLRNYVVIFISFGKRKKIGGVMFKVLKSNSFSLKQLKEMTPPMLQVFICLFRFTFKCFLNLHPRSRIIIPFE</sequence>
<evidence type="ECO:0000313" key="3">
    <source>
        <dbReference type="Proteomes" id="UP000276133"/>
    </source>
</evidence>
<keyword evidence="3" id="KW-1185">Reference proteome</keyword>